<feature type="compositionally biased region" description="Basic residues" evidence="1">
    <location>
        <begin position="86"/>
        <end position="101"/>
    </location>
</feature>
<dbReference type="OrthoDB" id="5231339at2759"/>
<dbReference type="EMBL" id="QKXC01000188">
    <property type="protein sequence ID" value="RBR13114.1"/>
    <property type="molecule type" value="Genomic_DNA"/>
</dbReference>
<sequence length="168" mass="18635">MPPAEKKWDANAERDLCVAIIMGAQDGERMRYNWPKVHSSMEALGYGFTKDAISQHFSKTIMREFKNRHGEPSANNSPAPTPTPKKTPRKRATPAKGRKKKVESDDEDEEAAVESPLAKKMKRKKEEEDEDVKMGNINSTEGGRDSSATPEGDDKFGKWLASDAAAKA</sequence>
<evidence type="ECO:0000313" key="2">
    <source>
        <dbReference type="EMBL" id="RBR13114.1"/>
    </source>
</evidence>
<accession>A0A366R7J2</accession>
<dbReference type="GeneID" id="41997734"/>
<feature type="region of interest" description="Disordered" evidence="1">
    <location>
        <begin position="63"/>
        <end position="168"/>
    </location>
</feature>
<dbReference type="Proteomes" id="UP000253153">
    <property type="component" value="Unassembled WGS sequence"/>
</dbReference>
<evidence type="ECO:0008006" key="4">
    <source>
        <dbReference type="Google" id="ProtNLM"/>
    </source>
</evidence>
<gene>
    <name evidence="2" type="ORF">FIESC28_08300</name>
</gene>
<reference evidence="2 3" key="1">
    <citation type="submission" date="2018-06" db="EMBL/GenBank/DDBJ databases">
        <title>Fusarium incarnatum-equiseti species complex species 28.</title>
        <authorList>
            <person name="Gardiner D.M."/>
        </authorList>
    </citation>
    <scope>NUCLEOTIDE SEQUENCE [LARGE SCALE GENOMIC DNA]</scope>
    <source>
        <strain evidence="2 3">FIESC_28</strain>
    </source>
</reference>
<evidence type="ECO:0000256" key="1">
    <source>
        <dbReference type="SAM" id="MobiDB-lite"/>
    </source>
</evidence>
<name>A0A366R7J2_9HYPO</name>
<keyword evidence="3" id="KW-1185">Reference proteome</keyword>
<comment type="caution">
    <text evidence="2">The sequence shown here is derived from an EMBL/GenBank/DDBJ whole genome shotgun (WGS) entry which is preliminary data.</text>
</comment>
<proteinExistence type="predicted"/>
<organism evidence="2 3">
    <name type="scientific">Fusarium coffeatum</name>
    <dbReference type="NCBI Taxonomy" id="231269"/>
    <lineage>
        <taxon>Eukaryota</taxon>
        <taxon>Fungi</taxon>
        <taxon>Dikarya</taxon>
        <taxon>Ascomycota</taxon>
        <taxon>Pezizomycotina</taxon>
        <taxon>Sordariomycetes</taxon>
        <taxon>Hypocreomycetidae</taxon>
        <taxon>Hypocreales</taxon>
        <taxon>Nectriaceae</taxon>
        <taxon>Fusarium</taxon>
        <taxon>Fusarium incarnatum-equiseti species complex</taxon>
    </lineage>
</organism>
<protein>
    <recommendedName>
        <fullName evidence="4">Myb-like domain-containing protein</fullName>
    </recommendedName>
</protein>
<dbReference type="RefSeq" id="XP_031013451.1">
    <property type="nucleotide sequence ID" value="XM_031162438.1"/>
</dbReference>
<dbReference type="AlphaFoldDB" id="A0A366R7J2"/>
<feature type="compositionally biased region" description="Polar residues" evidence="1">
    <location>
        <begin position="136"/>
        <end position="149"/>
    </location>
</feature>
<evidence type="ECO:0000313" key="3">
    <source>
        <dbReference type="Proteomes" id="UP000253153"/>
    </source>
</evidence>